<comment type="caution">
    <text evidence="1">The sequence shown here is derived from an EMBL/GenBank/DDBJ whole genome shotgun (WGS) entry which is preliminary data.</text>
</comment>
<proteinExistence type="predicted"/>
<dbReference type="AlphaFoldDB" id="A0A8J3I507"/>
<reference evidence="1" key="1">
    <citation type="submission" date="2020-10" db="EMBL/GenBank/DDBJ databases">
        <title>Taxonomic study of unclassified bacteria belonging to the class Ktedonobacteria.</title>
        <authorList>
            <person name="Yabe S."/>
            <person name="Wang C.M."/>
            <person name="Zheng Y."/>
            <person name="Sakai Y."/>
            <person name="Cavaletti L."/>
            <person name="Monciardini P."/>
            <person name="Donadio S."/>
        </authorList>
    </citation>
    <scope>NUCLEOTIDE SEQUENCE</scope>
    <source>
        <strain evidence="1">SOSP1-1</strain>
    </source>
</reference>
<dbReference type="EMBL" id="BNJF01000003">
    <property type="protein sequence ID" value="GHO47596.1"/>
    <property type="molecule type" value="Genomic_DNA"/>
</dbReference>
<sequence>MCTSQTLLAEALPEEEVKKKFGGIIAELIGETGYMGTSPSPAMYCGACGIGAHSGCGSKRPNGKGGTRCCCGEKE</sequence>
<name>A0A8J3I507_9CHLR</name>
<organism evidence="1 2">
    <name type="scientific">Ktedonospora formicarum</name>
    <dbReference type="NCBI Taxonomy" id="2778364"/>
    <lineage>
        <taxon>Bacteria</taxon>
        <taxon>Bacillati</taxon>
        <taxon>Chloroflexota</taxon>
        <taxon>Ktedonobacteria</taxon>
        <taxon>Ktedonobacterales</taxon>
        <taxon>Ktedonobacteraceae</taxon>
        <taxon>Ktedonospora</taxon>
    </lineage>
</organism>
<dbReference type="RefSeq" id="WP_220196853.1">
    <property type="nucleotide sequence ID" value="NZ_BNJF01000003.1"/>
</dbReference>
<gene>
    <name evidence="1" type="ORF">KSX_57590</name>
</gene>
<keyword evidence="2" id="KW-1185">Reference proteome</keyword>
<evidence type="ECO:0000313" key="1">
    <source>
        <dbReference type="EMBL" id="GHO47596.1"/>
    </source>
</evidence>
<dbReference type="Proteomes" id="UP000612362">
    <property type="component" value="Unassembled WGS sequence"/>
</dbReference>
<evidence type="ECO:0000313" key="2">
    <source>
        <dbReference type="Proteomes" id="UP000612362"/>
    </source>
</evidence>
<protein>
    <submittedName>
        <fullName evidence="1">Uncharacterized protein</fullName>
    </submittedName>
</protein>
<accession>A0A8J3I507</accession>